<name>A0A7J5U271_9BACT</name>
<proteinExistence type="predicted"/>
<evidence type="ECO:0000313" key="2">
    <source>
        <dbReference type="Proteomes" id="UP000488299"/>
    </source>
</evidence>
<comment type="caution">
    <text evidence="1">The sequence shown here is derived from an EMBL/GenBank/DDBJ whole genome shotgun (WGS) entry which is preliminary data.</text>
</comment>
<evidence type="ECO:0000313" key="1">
    <source>
        <dbReference type="EMBL" id="KAB7731884.1"/>
    </source>
</evidence>
<sequence length="172" mass="19541">MEIVNRVANSGLVTLDLEELYHPGERVVYDLKDNLYMGLILKEKDFREFLKTHDWSQYNGKNVAVTCSEDAIVPTWAYMLLTLHLQPHAHMVVFGSLQDLEEKLYFDAIAQINPDDYRDARVVVKGCSKVPVPTAAYVEVTRLLKPVVQSLMFGEPCSTVPLFKRPKVALSN</sequence>
<dbReference type="AlphaFoldDB" id="A0A7J5U271"/>
<dbReference type="InterPro" id="IPR018914">
    <property type="entry name" value="DUF2480"/>
</dbReference>
<dbReference type="RefSeq" id="WP_152123467.1">
    <property type="nucleotide sequence ID" value="NZ_WELI01000002.1"/>
</dbReference>
<accession>A0A7J5U271</accession>
<dbReference type="Proteomes" id="UP000488299">
    <property type="component" value="Unassembled WGS sequence"/>
</dbReference>
<keyword evidence="2" id="KW-1185">Reference proteome</keyword>
<reference evidence="1 2" key="1">
    <citation type="submission" date="2019-10" db="EMBL/GenBank/DDBJ databases">
        <title>Rudanella paleaurantiibacter sp. nov., isolated from sludge.</title>
        <authorList>
            <person name="Xu S.Q."/>
        </authorList>
    </citation>
    <scope>NUCLEOTIDE SEQUENCE [LARGE SCALE GENOMIC DNA]</scope>
    <source>
        <strain evidence="1 2">HX-22-17</strain>
    </source>
</reference>
<dbReference type="Pfam" id="PF10652">
    <property type="entry name" value="DUF2480"/>
    <property type="match status" value="1"/>
</dbReference>
<protein>
    <submittedName>
        <fullName evidence="1">DUF2480 family protein</fullName>
    </submittedName>
</protein>
<gene>
    <name evidence="1" type="ORF">F5984_06580</name>
</gene>
<organism evidence="1 2">
    <name type="scientific">Rudanella paleaurantiibacter</name>
    <dbReference type="NCBI Taxonomy" id="2614655"/>
    <lineage>
        <taxon>Bacteria</taxon>
        <taxon>Pseudomonadati</taxon>
        <taxon>Bacteroidota</taxon>
        <taxon>Cytophagia</taxon>
        <taxon>Cytophagales</taxon>
        <taxon>Cytophagaceae</taxon>
        <taxon>Rudanella</taxon>
    </lineage>
</organism>
<dbReference type="EMBL" id="WELI01000002">
    <property type="protein sequence ID" value="KAB7731884.1"/>
    <property type="molecule type" value="Genomic_DNA"/>
</dbReference>